<sequence length="696" mass="74503">MDGPDSPFADATLPGVTPFDRGDDGPNTRDTREHVGPATVPRTSPSPGLHMPLQLGGAASISILSPFMQSQPASYVRSANGEWKALDTLGEASEETLSPRTSVQPPEYPSLPSEEASRRGPSTDASQTICVPEARPRGVPAQCQDTPFPRDAAPSREASMHGESTPSAAPPPAITTQPREVPQKGSGKREAKGSWVASPRANPASSTSPRHPGTTLQDSPRGPTAAAPHPPASVPAARVRVLVTTSPAMAPDPGAPGTEASLSREFTRLVALPFTTSRAELLRNCLAVFTMRYRLPQDPDTLVDLVDDADVAAMWDELVDKNAGLADAGLAPTKLHLFLSSRWGWVRPSESESDEVGLCVPPTLGSSMGSAADTADDDDDLASGPVHAAHASARDLRAAAARGDRLEVAAPGDVWLSSMLGAGTYGDMYRGRWRDCDVGVKVINPALMGMERAGRRDWLDFLAARAEMVSLRHPNLAEYVSGRSMGTALHRRDDVVAGRQHRLRFLLDTARAMEYLHAKGVTHFDLKSSNILLGWRGRRPVAKVCGYGMSRHSHVGTHAPMPSSHGVLPWTAPEIVRAPETMSAKVDIYSFGIVMWEALTMAAPFKDDLSAYLLRLVNTRDVIRPPVPGLDGELGSVVEPGPGWIALMQECWAEDPAARPDFPTVVDRLRRIAGRARAEEAAAKQAGPLSPRAERD</sequence>
<dbReference type="InterPro" id="IPR001245">
    <property type="entry name" value="Ser-Thr/Tyr_kinase_cat_dom"/>
</dbReference>
<dbReference type="PROSITE" id="PS00108">
    <property type="entry name" value="PROTEIN_KINASE_ST"/>
    <property type="match status" value="1"/>
</dbReference>
<dbReference type="InterPro" id="IPR050167">
    <property type="entry name" value="Ser_Thr_protein_kinase"/>
</dbReference>
<evidence type="ECO:0000313" key="3">
    <source>
        <dbReference type="EMBL" id="RMZ54850.1"/>
    </source>
</evidence>
<feature type="compositionally biased region" description="Basic and acidic residues" evidence="1">
    <location>
        <begin position="20"/>
        <end position="35"/>
    </location>
</feature>
<feature type="compositionally biased region" description="Polar residues" evidence="1">
    <location>
        <begin position="203"/>
        <end position="218"/>
    </location>
</feature>
<gene>
    <name evidence="3" type="ORF">APUTEX25_000367</name>
</gene>
<dbReference type="AlphaFoldDB" id="A0A3M7KYF2"/>
<protein>
    <recommendedName>
        <fullName evidence="2">Protein kinase domain-containing protein</fullName>
    </recommendedName>
</protein>
<dbReference type="GO" id="GO:0005524">
    <property type="term" value="F:ATP binding"/>
    <property type="evidence" value="ECO:0007669"/>
    <property type="project" value="InterPro"/>
</dbReference>
<evidence type="ECO:0000259" key="2">
    <source>
        <dbReference type="PROSITE" id="PS50011"/>
    </source>
</evidence>
<evidence type="ECO:0000256" key="1">
    <source>
        <dbReference type="SAM" id="MobiDB-lite"/>
    </source>
</evidence>
<dbReference type="InterPro" id="IPR000719">
    <property type="entry name" value="Prot_kinase_dom"/>
</dbReference>
<dbReference type="PANTHER" id="PTHR23257">
    <property type="entry name" value="SERINE-THREONINE PROTEIN KINASE"/>
    <property type="match status" value="1"/>
</dbReference>
<accession>A0A3M7KYF2</accession>
<organism evidence="3 4">
    <name type="scientific">Auxenochlorella protothecoides</name>
    <name type="common">Green microalga</name>
    <name type="synonym">Chlorella protothecoides</name>
    <dbReference type="NCBI Taxonomy" id="3075"/>
    <lineage>
        <taxon>Eukaryota</taxon>
        <taxon>Viridiplantae</taxon>
        <taxon>Chlorophyta</taxon>
        <taxon>core chlorophytes</taxon>
        <taxon>Trebouxiophyceae</taxon>
        <taxon>Chlorellales</taxon>
        <taxon>Chlorellaceae</taxon>
        <taxon>Auxenochlorella</taxon>
    </lineage>
</organism>
<dbReference type="PROSITE" id="PS50011">
    <property type="entry name" value="PROTEIN_KINASE_DOM"/>
    <property type="match status" value="1"/>
</dbReference>
<reference evidence="4" key="1">
    <citation type="journal article" date="2018" name="Algal Res.">
        <title>Characterization of plant carbon substrate utilization by Auxenochlorella protothecoides.</title>
        <authorList>
            <person name="Vogler B.W."/>
            <person name="Starkenburg S.R."/>
            <person name="Sudasinghe N."/>
            <person name="Schambach J.Y."/>
            <person name="Rollin J.A."/>
            <person name="Pattathil S."/>
            <person name="Barry A.N."/>
        </authorList>
    </citation>
    <scope>NUCLEOTIDE SEQUENCE [LARGE SCALE GENOMIC DNA]</scope>
    <source>
        <strain evidence="4">UTEX 25</strain>
    </source>
</reference>
<name>A0A3M7KYF2_AUXPR</name>
<feature type="region of interest" description="Disordered" evidence="1">
    <location>
        <begin position="87"/>
        <end position="234"/>
    </location>
</feature>
<proteinExistence type="predicted"/>
<comment type="caution">
    <text evidence="3">The sequence shown here is derived from an EMBL/GenBank/DDBJ whole genome shotgun (WGS) entry which is preliminary data.</text>
</comment>
<dbReference type="InterPro" id="IPR008271">
    <property type="entry name" value="Ser/Thr_kinase_AS"/>
</dbReference>
<dbReference type="GO" id="GO:0005737">
    <property type="term" value="C:cytoplasm"/>
    <property type="evidence" value="ECO:0007669"/>
    <property type="project" value="TreeGrafter"/>
</dbReference>
<dbReference type="SMART" id="SM00220">
    <property type="entry name" value="S_TKc"/>
    <property type="match status" value="1"/>
</dbReference>
<feature type="region of interest" description="Disordered" evidence="1">
    <location>
        <begin position="1"/>
        <end position="53"/>
    </location>
</feature>
<dbReference type="Gene3D" id="1.10.510.10">
    <property type="entry name" value="Transferase(Phosphotransferase) domain 1"/>
    <property type="match status" value="1"/>
</dbReference>
<dbReference type="PANTHER" id="PTHR23257:SF963">
    <property type="entry name" value="AT08303P"/>
    <property type="match status" value="1"/>
</dbReference>
<dbReference type="GO" id="GO:0007165">
    <property type="term" value="P:signal transduction"/>
    <property type="evidence" value="ECO:0007669"/>
    <property type="project" value="TreeGrafter"/>
</dbReference>
<dbReference type="Pfam" id="PF07714">
    <property type="entry name" value="PK_Tyr_Ser-Thr"/>
    <property type="match status" value="1"/>
</dbReference>
<feature type="compositionally biased region" description="Polar residues" evidence="1">
    <location>
        <begin position="95"/>
        <end position="104"/>
    </location>
</feature>
<dbReference type="GO" id="GO:0004672">
    <property type="term" value="F:protein kinase activity"/>
    <property type="evidence" value="ECO:0007669"/>
    <property type="project" value="InterPro"/>
</dbReference>
<evidence type="ECO:0000313" key="4">
    <source>
        <dbReference type="Proteomes" id="UP000279271"/>
    </source>
</evidence>
<dbReference type="SUPFAM" id="SSF56112">
    <property type="entry name" value="Protein kinase-like (PK-like)"/>
    <property type="match status" value="1"/>
</dbReference>
<feature type="region of interest" description="Disordered" evidence="1">
    <location>
        <begin position="677"/>
        <end position="696"/>
    </location>
</feature>
<feature type="domain" description="Protein kinase" evidence="2">
    <location>
        <begin position="414"/>
        <end position="672"/>
    </location>
</feature>
<dbReference type="InterPro" id="IPR011009">
    <property type="entry name" value="Kinase-like_dom_sf"/>
</dbReference>
<dbReference type="Proteomes" id="UP000279271">
    <property type="component" value="Unassembled WGS sequence"/>
</dbReference>
<dbReference type="EMBL" id="QOKY01000172">
    <property type="protein sequence ID" value="RMZ54850.1"/>
    <property type="molecule type" value="Genomic_DNA"/>
</dbReference>